<comment type="function">
    <text evidence="22">Glycosyltransferase that generates the core 1 O-glycan Gal-beta1-3GalNAc-alpha1-Ser/Thr (T antigen), which is a precursor for many extended O-glycans in glycoproteins.</text>
</comment>
<evidence type="ECO:0000256" key="23">
    <source>
        <dbReference type="SAM" id="Phobius"/>
    </source>
</evidence>
<dbReference type="GO" id="GO:0000166">
    <property type="term" value="F:nucleotide binding"/>
    <property type="evidence" value="ECO:0007669"/>
    <property type="project" value="UniProtKB-KW"/>
</dbReference>
<evidence type="ECO:0000256" key="1">
    <source>
        <dbReference type="ARBA" id="ARBA00001936"/>
    </source>
</evidence>
<dbReference type="OrthoDB" id="414175at2759"/>
<reference evidence="25" key="1">
    <citation type="submission" date="2022-01" db="EMBL/GenBank/DDBJ databases">
        <authorList>
            <person name="King R."/>
        </authorList>
    </citation>
    <scope>NUCLEOTIDE SEQUENCE</scope>
</reference>
<keyword evidence="10" id="KW-0479">Metal-binding</keyword>
<organism evidence="25 26">
    <name type="scientific">Chironomus riparius</name>
    <dbReference type="NCBI Taxonomy" id="315576"/>
    <lineage>
        <taxon>Eukaryota</taxon>
        <taxon>Metazoa</taxon>
        <taxon>Ecdysozoa</taxon>
        <taxon>Arthropoda</taxon>
        <taxon>Hexapoda</taxon>
        <taxon>Insecta</taxon>
        <taxon>Pterygota</taxon>
        <taxon>Neoptera</taxon>
        <taxon>Endopterygota</taxon>
        <taxon>Diptera</taxon>
        <taxon>Nematocera</taxon>
        <taxon>Chironomoidea</taxon>
        <taxon>Chironomidae</taxon>
        <taxon>Chironominae</taxon>
        <taxon>Chironomus</taxon>
    </lineage>
</organism>
<evidence type="ECO:0000256" key="14">
    <source>
        <dbReference type="ARBA" id="ARBA00023136"/>
    </source>
</evidence>
<evidence type="ECO:0000256" key="3">
    <source>
        <dbReference type="ARBA" id="ARBA00004922"/>
    </source>
</evidence>
<feature type="transmembrane region" description="Helical" evidence="23">
    <location>
        <begin position="12"/>
        <end position="32"/>
    </location>
</feature>
<comment type="subcellular location">
    <subcellularLocation>
        <location evidence="2">Membrane</location>
        <topology evidence="2">Single-pass type II membrane protein</topology>
    </subcellularLocation>
</comment>
<dbReference type="AlphaFoldDB" id="A0A9N9RJ69"/>
<evidence type="ECO:0000256" key="18">
    <source>
        <dbReference type="ARBA" id="ARBA00040898"/>
    </source>
</evidence>
<dbReference type="InterPro" id="IPR003378">
    <property type="entry name" value="Fringe-like_glycosylTrfase"/>
</dbReference>
<dbReference type="GO" id="GO:0030145">
    <property type="term" value="F:manganese ion binding"/>
    <property type="evidence" value="ECO:0007669"/>
    <property type="project" value="UniProtKB-ARBA"/>
</dbReference>
<dbReference type="Proteomes" id="UP001153620">
    <property type="component" value="Chromosome 1"/>
</dbReference>
<evidence type="ECO:0000256" key="16">
    <source>
        <dbReference type="ARBA" id="ARBA00023180"/>
    </source>
</evidence>
<evidence type="ECO:0000256" key="4">
    <source>
        <dbReference type="ARBA" id="ARBA00006462"/>
    </source>
</evidence>
<sequence>MTKINFEVPFRLMLILFLGIILGISLSTIFLYSKKFSITLNNPKPKSNPVDVRNARSFTLNQYNRSLADELTRDVRVLCWVLTMPENHKKKAIHVKNTWGKRCNKLLFMSTTADSELNTISLPVVETRTSLWDKTRFALQYIYNYHFDEADWFLKADDDSYYIMENVRYMLSQYHSKTSLYFGHRYASKFVDSGYMAGGGYILSKKAVEKFVTKLMHDKNSCRIEDEGAEDLELGKCFENQTLFIDDRDMLNQKRFFPVGVMEHFNPKTENNTFWYDRMMYYNSKFGGLDCCSDLIVNLHYINPKQMYMYDYLIYNVHPFGLEKNSTEKLPPKISLNEIIKSSDEPIFFKPLFWSGLCADKNIFNLSITIERMAKNNFSLSFRLVLIIFLGIILGISLSSIFIFPKKISIALNNLRPKTKHVNMRNASSFSLREYNESMADELTRKVRVLCWVLTMPENHKKKAIHVKNTWGKRCTKLLFMSTTADSNLNTIGLPVQETRSSLWDKTRFALQYVYNYHFDEADWFLKADDDSYASIHADSGYMAGGGYILSKKALEKFVTKLMHDKKNCKITNEGAEDLELGKCFENQTLFIDDRDKLKQKRFFPAGIMEHINPKTSNNAYWYNRMLYYDSKYGGLECCSDLLVNLHYINPREMYMLEHLFYKAHPFGLDKNSTETLPPKISLNEIIKSSDEPSNATEFKNYKSHHIIHHIFEEDEKFK</sequence>
<proteinExistence type="inferred from homology"/>
<keyword evidence="9 23" id="KW-0812">Transmembrane</keyword>
<dbReference type="Pfam" id="PF02434">
    <property type="entry name" value="Fringe"/>
    <property type="match status" value="1"/>
</dbReference>
<dbReference type="Gene3D" id="3.90.550.50">
    <property type="match status" value="2"/>
</dbReference>
<keyword evidence="12" id="KW-0735">Signal-anchor</keyword>
<feature type="transmembrane region" description="Helical" evidence="23">
    <location>
        <begin position="382"/>
        <end position="404"/>
    </location>
</feature>
<evidence type="ECO:0000256" key="10">
    <source>
        <dbReference type="ARBA" id="ARBA00022723"/>
    </source>
</evidence>
<evidence type="ECO:0000256" key="8">
    <source>
        <dbReference type="ARBA" id="ARBA00022679"/>
    </source>
</evidence>
<evidence type="ECO:0000256" key="13">
    <source>
        <dbReference type="ARBA" id="ARBA00022989"/>
    </source>
</evidence>
<keyword evidence="13 23" id="KW-1133">Transmembrane helix</keyword>
<evidence type="ECO:0000256" key="22">
    <source>
        <dbReference type="ARBA" id="ARBA00059245"/>
    </source>
</evidence>
<dbReference type="PANTHER" id="PTHR23033:SF14">
    <property type="entry name" value="GLYCOPROTEIN-N-ACETYLGALACTOSAMINE 3-BETA-GALACTOSYLTRANSFERASE 1-RELATED"/>
    <property type="match status" value="1"/>
</dbReference>
<protein>
    <recommendedName>
        <fullName evidence="18">Glycoprotein-N-acetylgalactosamine 3-beta-galactosyltransferase 1</fullName>
        <ecNumber evidence="6">2.4.1.122</ecNumber>
    </recommendedName>
    <alternativeName>
        <fullName evidence="20">Core 1 O-glycan T-synthase</fullName>
    </alternativeName>
    <alternativeName>
        <fullName evidence="21">Core 1 UDP-galactose:N-acetylgalactosamine-alpha-R beta 1,3-galactosyltransferase 1</fullName>
    </alternativeName>
    <alternativeName>
        <fullName evidence="19">Core 1 beta1,3-galactosyltransferase 1</fullName>
    </alternativeName>
</protein>
<reference evidence="25" key="2">
    <citation type="submission" date="2022-10" db="EMBL/GenBank/DDBJ databases">
        <authorList>
            <consortium name="ENA_rothamsted_submissions"/>
            <consortium name="culmorum"/>
            <person name="King R."/>
        </authorList>
    </citation>
    <scope>NUCLEOTIDE SEQUENCE</scope>
</reference>
<dbReference type="FunFam" id="3.90.550.50:FF:000017">
    <property type="entry name" value="Glycoprotein-N-acetylgalactosamine 3-beta-galactosyltransferase 1"/>
    <property type="match status" value="1"/>
</dbReference>
<keyword evidence="8" id="KW-0808">Transferase</keyword>
<keyword evidence="15" id="KW-1015">Disulfide bond</keyword>
<name>A0A9N9RJ69_9DIPT</name>
<evidence type="ECO:0000259" key="24">
    <source>
        <dbReference type="Pfam" id="PF02434"/>
    </source>
</evidence>
<keyword evidence="7" id="KW-0328">Glycosyltransferase</keyword>
<gene>
    <name evidence="25" type="ORF">CHIRRI_LOCUS788</name>
</gene>
<dbReference type="GO" id="GO:0016020">
    <property type="term" value="C:membrane"/>
    <property type="evidence" value="ECO:0007669"/>
    <property type="project" value="UniProtKB-SubCell"/>
</dbReference>
<evidence type="ECO:0000256" key="5">
    <source>
        <dbReference type="ARBA" id="ARBA00011748"/>
    </source>
</evidence>
<keyword evidence="16" id="KW-0325">Glycoprotein</keyword>
<evidence type="ECO:0000313" key="26">
    <source>
        <dbReference type="Proteomes" id="UP001153620"/>
    </source>
</evidence>
<dbReference type="EC" id="2.4.1.122" evidence="6"/>
<evidence type="ECO:0000256" key="20">
    <source>
        <dbReference type="ARBA" id="ARBA00042009"/>
    </source>
</evidence>
<evidence type="ECO:0000256" key="2">
    <source>
        <dbReference type="ARBA" id="ARBA00004606"/>
    </source>
</evidence>
<accession>A0A9N9RJ69</accession>
<keyword evidence="14 23" id="KW-0472">Membrane</keyword>
<keyword evidence="11" id="KW-0547">Nucleotide-binding</keyword>
<keyword evidence="17" id="KW-0464">Manganese</keyword>
<evidence type="ECO:0000256" key="6">
    <source>
        <dbReference type="ARBA" id="ARBA00012557"/>
    </source>
</evidence>
<evidence type="ECO:0000256" key="9">
    <source>
        <dbReference type="ARBA" id="ARBA00022692"/>
    </source>
</evidence>
<evidence type="ECO:0000256" key="21">
    <source>
        <dbReference type="ARBA" id="ARBA00043065"/>
    </source>
</evidence>
<comment type="pathway">
    <text evidence="3">Protein modification; protein glycosylation.</text>
</comment>
<dbReference type="EMBL" id="OU895877">
    <property type="protein sequence ID" value="CAG9797801.1"/>
    <property type="molecule type" value="Genomic_DNA"/>
</dbReference>
<evidence type="ECO:0000313" key="25">
    <source>
        <dbReference type="EMBL" id="CAG9797801.1"/>
    </source>
</evidence>
<keyword evidence="26" id="KW-1185">Reference proteome</keyword>
<evidence type="ECO:0000256" key="17">
    <source>
        <dbReference type="ARBA" id="ARBA00023211"/>
    </source>
</evidence>
<comment type="similarity">
    <text evidence="4">Belongs to the glycosyltransferase 31 family. Beta3-Gal-T subfamily.</text>
</comment>
<evidence type="ECO:0000256" key="11">
    <source>
        <dbReference type="ARBA" id="ARBA00022741"/>
    </source>
</evidence>
<evidence type="ECO:0000256" key="12">
    <source>
        <dbReference type="ARBA" id="ARBA00022968"/>
    </source>
</evidence>
<dbReference type="PANTHER" id="PTHR23033">
    <property type="entry name" value="BETA1,3-GALACTOSYLTRANSFERASE"/>
    <property type="match status" value="1"/>
</dbReference>
<feature type="domain" description="Fringe-like glycosyltransferase" evidence="24">
    <location>
        <begin position="80"/>
        <end position="240"/>
    </location>
</feature>
<evidence type="ECO:0000256" key="19">
    <source>
        <dbReference type="ARBA" id="ARBA00041226"/>
    </source>
</evidence>
<evidence type="ECO:0000256" key="7">
    <source>
        <dbReference type="ARBA" id="ARBA00022676"/>
    </source>
</evidence>
<dbReference type="InterPro" id="IPR026050">
    <property type="entry name" value="C1GALT1/C1GALT1_chp1"/>
</dbReference>
<dbReference type="GO" id="GO:0016263">
    <property type="term" value="F:glycoprotein-N-acetylgalactosamine 3-beta-galactosyltransferase activity"/>
    <property type="evidence" value="ECO:0007669"/>
    <property type="project" value="UniProtKB-EC"/>
</dbReference>
<comment type="subunit">
    <text evidence="5">Homodimer; disulfide-linked.</text>
</comment>
<comment type="cofactor">
    <cofactor evidence="1">
        <name>Mn(2+)</name>
        <dbReference type="ChEBI" id="CHEBI:29035"/>
    </cofactor>
</comment>
<evidence type="ECO:0000256" key="15">
    <source>
        <dbReference type="ARBA" id="ARBA00023157"/>
    </source>
</evidence>